<evidence type="ECO:0000313" key="7">
    <source>
        <dbReference type="EMBL" id="BBK24795.1"/>
    </source>
</evidence>
<evidence type="ECO:0000256" key="4">
    <source>
        <dbReference type="ARBA" id="ARBA00022679"/>
    </source>
</evidence>
<evidence type="ECO:0000259" key="5">
    <source>
        <dbReference type="Pfam" id="PF04101"/>
    </source>
</evidence>
<protein>
    <submittedName>
        <fullName evidence="7">UDP-glucuronosyltransferase</fullName>
    </submittedName>
</protein>
<dbReference type="PANTHER" id="PTHR43025">
    <property type="entry name" value="MONOGALACTOSYLDIACYLGLYCEROL SYNTHASE"/>
    <property type="match status" value="1"/>
</dbReference>
<dbReference type="SUPFAM" id="SSF53756">
    <property type="entry name" value="UDP-Glycosyltransferase/glycogen phosphorylase"/>
    <property type="match status" value="1"/>
</dbReference>
<dbReference type="PANTHER" id="PTHR43025:SF3">
    <property type="entry name" value="MONOGALACTOSYLDIACYLGLYCEROL SYNTHASE 1, CHLOROPLASTIC"/>
    <property type="match status" value="1"/>
</dbReference>
<dbReference type="OrthoDB" id="9815663at2"/>
<evidence type="ECO:0000259" key="6">
    <source>
        <dbReference type="Pfam" id="PF06925"/>
    </source>
</evidence>
<dbReference type="GO" id="GO:0016020">
    <property type="term" value="C:membrane"/>
    <property type="evidence" value="ECO:0007669"/>
    <property type="project" value="UniProtKB-SubCell"/>
</dbReference>
<feature type="domain" description="Glycosyl transferase family 28 C-terminal" evidence="5">
    <location>
        <begin position="202"/>
        <end position="345"/>
    </location>
</feature>
<dbReference type="Proteomes" id="UP000320585">
    <property type="component" value="Chromosome"/>
</dbReference>
<proteinExistence type="inferred from homology"/>
<dbReference type="RefSeq" id="WP_022382720.1">
    <property type="nucleotide sequence ID" value="NZ_AP019697.1"/>
</dbReference>
<dbReference type="KEGG" id="dho:Dia5BBH33_07300"/>
<dbReference type="InterPro" id="IPR050519">
    <property type="entry name" value="Glycosyltransf_28_UgtP"/>
</dbReference>
<dbReference type="GO" id="GO:0016758">
    <property type="term" value="F:hexosyltransferase activity"/>
    <property type="evidence" value="ECO:0007669"/>
    <property type="project" value="InterPro"/>
</dbReference>
<keyword evidence="3" id="KW-0328">Glycosyltransferase</keyword>
<dbReference type="AlphaFoldDB" id="A0A8D4UTZ9"/>
<dbReference type="Pfam" id="PF04101">
    <property type="entry name" value="Glyco_tran_28_C"/>
    <property type="match status" value="1"/>
</dbReference>
<organism evidence="7 8">
    <name type="scientific">Dialister hominis</name>
    <dbReference type="NCBI Taxonomy" id="2582419"/>
    <lineage>
        <taxon>Bacteria</taxon>
        <taxon>Bacillati</taxon>
        <taxon>Bacillota</taxon>
        <taxon>Negativicutes</taxon>
        <taxon>Veillonellales</taxon>
        <taxon>Veillonellaceae</taxon>
        <taxon>Dialister</taxon>
    </lineage>
</organism>
<gene>
    <name evidence="7" type="ORF">Dia5BBH33_07300</name>
</gene>
<dbReference type="Gene3D" id="3.40.50.2000">
    <property type="entry name" value="Glycogen Phosphorylase B"/>
    <property type="match status" value="1"/>
</dbReference>
<accession>A0A8D4UTZ9</accession>
<comment type="subcellular location">
    <subcellularLocation>
        <location evidence="1">Membrane</location>
    </subcellularLocation>
</comment>
<feature type="domain" description="Diacylglycerol glucosyltransferase N-terminal" evidence="6">
    <location>
        <begin position="19"/>
        <end position="184"/>
    </location>
</feature>
<evidence type="ECO:0000256" key="3">
    <source>
        <dbReference type="ARBA" id="ARBA00022676"/>
    </source>
</evidence>
<comment type="similarity">
    <text evidence="2">Belongs to the glycosyltransferase 28 family.</text>
</comment>
<evidence type="ECO:0000256" key="1">
    <source>
        <dbReference type="ARBA" id="ARBA00004370"/>
    </source>
</evidence>
<dbReference type="GeneID" id="92715949"/>
<evidence type="ECO:0000256" key="2">
    <source>
        <dbReference type="ARBA" id="ARBA00006962"/>
    </source>
</evidence>
<dbReference type="Pfam" id="PF06925">
    <property type="entry name" value="MGDG_synth"/>
    <property type="match status" value="1"/>
</dbReference>
<dbReference type="EMBL" id="AP019697">
    <property type="protein sequence ID" value="BBK24795.1"/>
    <property type="molecule type" value="Genomic_DNA"/>
</dbReference>
<reference evidence="8" key="1">
    <citation type="submission" date="2019-05" db="EMBL/GenBank/DDBJ databases">
        <title>Complete genome sequencing of Dialister sp. strain 5BBH33.</title>
        <authorList>
            <person name="Sakamoto M."/>
            <person name="Murakami T."/>
            <person name="Mori H."/>
        </authorList>
    </citation>
    <scope>NUCLEOTIDE SEQUENCE [LARGE SCALE GENOMIC DNA]</scope>
    <source>
        <strain evidence="8">5BBH33</strain>
    </source>
</reference>
<dbReference type="InterPro" id="IPR009695">
    <property type="entry name" value="Diacylglyc_glucosyltr_N"/>
</dbReference>
<keyword evidence="8" id="KW-1185">Reference proteome</keyword>
<keyword evidence="4 7" id="KW-0808">Transferase</keyword>
<dbReference type="GO" id="GO:0009247">
    <property type="term" value="P:glycolipid biosynthetic process"/>
    <property type="evidence" value="ECO:0007669"/>
    <property type="project" value="InterPro"/>
</dbReference>
<sequence length="367" mass="41132">MANQGRKLFILTASIGTGHSQAARAIAEAVKRLHPEDSVSVLDFVSSNMFSIDHIIKDTYLKMIDVFPELYDHLYSDSQSSKFGQLSQKMLSLTFKRRMKSLIETLKPDAMIFTHPFPAGAADLLKQDQNISFPMLGVITDFDIHQLWVDHYLDGYCVATPDLKTLLESYHIPPEIIHVTGIPVRRAFYEKAAEGKPFEKGTVLVMGGGLGLGNVIDNITRLDEVKEISKFIVITGKNINLYEKVAMLSEKLHHPVELHSYTNKVAEIMARSELLVTKPGALTCTEALVMHLPMVLVNTLPGQERANAMHMKNQGCAEWVKRDELPSTVKHILTNPDLRLRMSKACGESLPDSESDVVRILYDMMNK</sequence>
<dbReference type="InterPro" id="IPR007235">
    <property type="entry name" value="Glyco_trans_28_C"/>
</dbReference>
<name>A0A8D4UTZ9_9FIRM</name>
<evidence type="ECO:0000313" key="8">
    <source>
        <dbReference type="Proteomes" id="UP000320585"/>
    </source>
</evidence>